<feature type="transmembrane region" description="Helical" evidence="16">
    <location>
        <begin position="120"/>
        <end position="142"/>
    </location>
</feature>
<feature type="transmembrane region" description="Helical" evidence="16">
    <location>
        <begin position="229"/>
        <end position="251"/>
    </location>
</feature>
<evidence type="ECO:0000256" key="15">
    <source>
        <dbReference type="ARBA" id="ARBA00049551"/>
    </source>
</evidence>
<gene>
    <name evidence="18" type="primary">nad4</name>
</gene>
<evidence type="ECO:0000259" key="17">
    <source>
        <dbReference type="Pfam" id="PF00361"/>
    </source>
</evidence>
<evidence type="ECO:0000256" key="13">
    <source>
        <dbReference type="ARBA" id="ARBA00023128"/>
    </source>
</evidence>
<evidence type="ECO:0000256" key="4">
    <source>
        <dbReference type="ARBA" id="ARBA00021006"/>
    </source>
</evidence>
<keyword evidence="14 16" id="KW-0472">Membrane</keyword>
<keyword evidence="5 16" id="KW-0813">Transport</keyword>
<dbReference type="AlphaFoldDB" id="A0A4Y1KQ79"/>
<protein>
    <recommendedName>
        <fullName evidence="4 16">NADH-ubiquinone oxidoreductase chain 4</fullName>
        <ecNumber evidence="3 16">7.1.1.2</ecNumber>
    </recommendedName>
</protein>
<dbReference type="GO" id="GO:0015990">
    <property type="term" value="P:electron transport coupled proton transport"/>
    <property type="evidence" value="ECO:0007669"/>
    <property type="project" value="TreeGrafter"/>
</dbReference>
<evidence type="ECO:0000256" key="5">
    <source>
        <dbReference type="ARBA" id="ARBA00022448"/>
    </source>
</evidence>
<dbReference type="EMBL" id="MF326972">
    <property type="protein sequence ID" value="AUF70001.1"/>
    <property type="molecule type" value="Genomic_DNA"/>
</dbReference>
<dbReference type="GO" id="GO:0031966">
    <property type="term" value="C:mitochondrial membrane"/>
    <property type="evidence" value="ECO:0007669"/>
    <property type="project" value="UniProtKB-SubCell"/>
</dbReference>
<feature type="transmembrane region" description="Helical" evidence="16">
    <location>
        <begin position="6"/>
        <end position="22"/>
    </location>
</feature>
<dbReference type="GO" id="GO:0042773">
    <property type="term" value="P:ATP synthesis coupled electron transport"/>
    <property type="evidence" value="ECO:0007669"/>
    <property type="project" value="InterPro"/>
</dbReference>
<dbReference type="EC" id="7.1.1.2" evidence="3 16"/>
<keyword evidence="10 16" id="KW-1133">Transmembrane helix</keyword>
<comment type="similarity">
    <text evidence="2 16">Belongs to the complex I subunit 4 family.</text>
</comment>
<feature type="transmembrane region" description="Helical" evidence="16">
    <location>
        <begin position="95"/>
        <end position="114"/>
    </location>
</feature>
<dbReference type="PRINTS" id="PR01437">
    <property type="entry name" value="NUOXDRDTASE4"/>
</dbReference>
<comment type="function">
    <text evidence="16">Core subunit of the mitochondrial membrane respiratory chain NADH dehydrogenase (Complex I) which catalyzes electron transfer from NADH through the respiratory chain, using ubiquinone as an electron acceptor. Essential for the catalytic activity and assembly of complex I.</text>
</comment>
<feature type="domain" description="NADH:quinone oxidoreductase/Mrp antiporter transmembrane" evidence="17">
    <location>
        <begin position="118"/>
        <end position="402"/>
    </location>
</feature>
<dbReference type="PANTHER" id="PTHR43507:SF20">
    <property type="entry name" value="NADH-UBIQUINONE OXIDOREDUCTASE CHAIN 4"/>
    <property type="match status" value="1"/>
</dbReference>
<evidence type="ECO:0000256" key="3">
    <source>
        <dbReference type="ARBA" id="ARBA00012944"/>
    </source>
</evidence>
<evidence type="ECO:0000256" key="1">
    <source>
        <dbReference type="ARBA" id="ARBA00004225"/>
    </source>
</evidence>
<keyword evidence="9 16" id="KW-0249">Electron transport</keyword>
<organism evidence="18">
    <name type="scientific">Lampsilis powellii</name>
    <dbReference type="NCBI Taxonomy" id="106594"/>
    <lineage>
        <taxon>Eukaryota</taxon>
        <taxon>Metazoa</taxon>
        <taxon>Spiralia</taxon>
        <taxon>Lophotrochozoa</taxon>
        <taxon>Mollusca</taxon>
        <taxon>Bivalvia</taxon>
        <taxon>Autobranchia</taxon>
        <taxon>Heteroconchia</taxon>
        <taxon>Palaeoheterodonta</taxon>
        <taxon>Unionida</taxon>
        <taxon>Unionoidea</taxon>
        <taxon>Unionidae</taxon>
        <taxon>Ambleminae</taxon>
        <taxon>Lampsilini</taxon>
        <taxon>Lampsilis</taxon>
    </lineage>
</organism>
<dbReference type="PANTHER" id="PTHR43507">
    <property type="entry name" value="NADH-UBIQUINONE OXIDOREDUCTASE CHAIN 4"/>
    <property type="match status" value="1"/>
</dbReference>
<evidence type="ECO:0000256" key="8">
    <source>
        <dbReference type="ARBA" id="ARBA00022967"/>
    </source>
</evidence>
<evidence type="ECO:0000313" key="18">
    <source>
        <dbReference type="EMBL" id="AUF70001.1"/>
    </source>
</evidence>
<evidence type="ECO:0000256" key="7">
    <source>
        <dbReference type="ARBA" id="ARBA00022692"/>
    </source>
</evidence>
<feature type="transmembrane region" description="Helical" evidence="16">
    <location>
        <begin position="257"/>
        <end position="279"/>
    </location>
</feature>
<proteinExistence type="inferred from homology"/>
<comment type="catalytic activity">
    <reaction evidence="15 16">
        <text>a ubiquinone + NADH + 5 H(+)(in) = a ubiquinol + NAD(+) + 4 H(+)(out)</text>
        <dbReference type="Rhea" id="RHEA:29091"/>
        <dbReference type="Rhea" id="RHEA-COMP:9565"/>
        <dbReference type="Rhea" id="RHEA-COMP:9566"/>
        <dbReference type="ChEBI" id="CHEBI:15378"/>
        <dbReference type="ChEBI" id="CHEBI:16389"/>
        <dbReference type="ChEBI" id="CHEBI:17976"/>
        <dbReference type="ChEBI" id="CHEBI:57540"/>
        <dbReference type="ChEBI" id="CHEBI:57945"/>
        <dbReference type="EC" id="7.1.1.2"/>
    </reaction>
</comment>
<dbReference type="GO" id="GO:0048039">
    <property type="term" value="F:ubiquinone binding"/>
    <property type="evidence" value="ECO:0007669"/>
    <property type="project" value="TreeGrafter"/>
</dbReference>
<feature type="transmembrane region" description="Helical" evidence="16">
    <location>
        <begin position="435"/>
        <end position="455"/>
    </location>
</feature>
<keyword evidence="12 16" id="KW-0830">Ubiquinone</keyword>
<reference evidence="18" key="1">
    <citation type="journal article" date="2019" name="Mitochondrial DNA Part B Resour">
        <title>The complete male-type mitochondrial genomes of the Fatmucket, Lampsilis siliquoidea, and the endangered Arkansas Fatmucket, Lampsilis powellii.</title>
        <authorList>
            <person name="Chase E.E."/>
            <person name="Robicheau B.M."/>
            <person name="Hoeh W.R."/>
            <person name="Harris J.L."/>
            <person name="Stewart D.T."/>
            <person name="Breton S."/>
        </authorList>
    </citation>
    <scope>NUCLEOTIDE SEQUENCE</scope>
    <source>
        <strain evidence="18">H2613</strain>
    </source>
</reference>
<name>A0A4Y1KQ79_9BIVA</name>
<feature type="transmembrane region" description="Helical" evidence="16">
    <location>
        <begin position="286"/>
        <end position="308"/>
    </location>
</feature>
<sequence>MLSVLFLMGFMVMVILVSYFLGYGSRLSWVIVIWGLMVSAVWVSLSMYSSISVSNFDFGDKFCYDEVSCGLIWLLVVVVSLSLVASLDDMFRKDVGWGFLFSGMGLAVVLVLCFTVDSIVVFYVFFEGSLIPTLFIVCCWGYQPERMQAGKHMVLYMVSASLPLLVYIMKLFAFYGTSSFVFFCHSNDNVQASFLEFFSMSMAFFVKSPVYGVHLWLPKAHAEAPVGGSMLLSGVLLKLGGYGLIRFSWYLPVFGGVVFNCVICLCILGGVLASVVCCTQVDIKSLIAYSSISHMSLVVGGVMCGSYLSLSGSLFLMVAHGLSSCGMFFLASNLSKLYGSRMLFVIRGGIGSLFGINFWLVAMCGFNAGVPLSLNFCGEVILYISLMSYSLVFGALIGMSGVLSCAYSWFFYCGTQVGGYPFWVYPSSLVVSSVYVNSIVCLPITFFLVGLSFTLKCV</sequence>
<keyword evidence="8" id="KW-1278">Translocase</keyword>
<accession>A0A4Y1KQ79</accession>
<feature type="transmembrane region" description="Helical" evidence="16">
    <location>
        <begin position="29"/>
        <end position="51"/>
    </location>
</feature>
<dbReference type="InterPro" id="IPR001750">
    <property type="entry name" value="ND/Mrp_TM"/>
</dbReference>
<evidence type="ECO:0000256" key="16">
    <source>
        <dbReference type="RuleBase" id="RU003297"/>
    </source>
</evidence>
<evidence type="ECO:0000256" key="9">
    <source>
        <dbReference type="ARBA" id="ARBA00022982"/>
    </source>
</evidence>
<evidence type="ECO:0000256" key="14">
    <source>
        <dbReference type="ARBA" id="ARBA00023136"/>
    </source>
</evidence>
<keyword evidence="6 16" id="KW-0679">Respiratory chain</keyword>
<keyword evidence="11 16" id="KW-0520">NAD</keyword>
<dbReference type="Pfam" id="PF00361">
    <property type="entry name" value="Proton_antipo_M"/>
    <property type="match status" value="1"/>
</dbReference>
<dbReference type="GO" id="GO:0008137">
    <property type="term" value="F:NADH dehydrogenase (ubiquinone) activity"/>
    <property type="evidence" value="ECO:0007669"/>
    <property type="project" value="UniProtKB-UniRule"/>
</dbReference>
<feature type="transmembrane region" description="Helical" evidence="16">
    <location>
        <begin position="197"/>
        <end position="217"/>
    </location>
</feature>
<evidence type="ECO:0000256" key="10">
    <source>
        <dbReference type="ARBA" id="ARBA00022989"/>
    </source>
</evidence>
<evidence type="ECO:0000256" key="11">
    <source>
        <dbReference type="ARBA" id="ARBA00023027"/>
    </source>
</evidence>
<keyword evidence="7 16" id="KW-0812">Transmembrane</keyword>
<geneLocation type="mitochondrion" evidence="18"/>
<evidence type="ECO:0000256" key="12">
    <source>
        <dbReference type="ARBA" id="ARBA00023075"/>
    </source>
</evidence>
<feature type="transmembrane region" description="Helical" evidence="16">
    <location>
        <begin position="344"/>
        <end position="368"/>
    </location>
</feature>
<comment type="subcellular location">
    <subcellularLocation>
        <location evidence="1 16">Mitochondrion membrane</location>
        <topology evidence="1 16">Multi-pass membrane protein</topology>
    </subcellularLocation>
</comment>
<feature type="transmembrane region" description="Helical" evidence="16">
    <location>
        <begin position="154"/>
        <end position="177"/>
    </location>
</feature>
<keyword evidence="13 16" id="KW-0496">Mitochondrion</keyword>
<evidence type="ECO:0000256" key="6">
    <source>
        <dbReference type="ARBA" id="ARBA00022660"/>
    </source>
</evidence>
<evidence type="ECO:0000256" key="2">
    <source>
        <dbReference type="ARBA" id="ARBA00009025"/>
    </source>
</evidence>
<feature type="transmembrane region" description="Helical" evidence="16">
    <location>
        <begin position="71"/>
        <end position="88"/>
    </location>
</feature>
<dbReference type="InterPro" id="IPR003918">
    <property type="entry name" value="NADH_UbQ_OxRdtase"/>
</dbReference>
<dbReference type="GO" id="GO:0003954">
    <property type="term" value="F:NADH dehydrogenase activity"/>
    <property type="evidence" value="ECO:0007669"/>
    <property type="project" value="TreeGrafter"/>
</dbReference>